<keyword evidence="2" id="KW-1185">Reference proteome</keyword>
<protein>
    <submittedName>
        <fullName evidence="1">Uncharacterized protein</fullName>
    </submittedName>
</protein>
<accession>A0ABT4JXL8</accession>
<gene>
    <name evidence="1" type="ORF">O1D97_15460</name>
</gene>
<proteinExistence type="predicted"/>
<reference evidence="1" key="1">
    <citation type="submission" date="2022-12" db="EMBL/GenBank/DDBJ databases">
        <title>Marinomonas 15G1-11 sp. nov, isolated from marine algae.</title>
        <authorList>
            <person name="Butt M."/>
            <person name="Choi D.G."/>
            <person name="Kim J.M."/>
            <person name="Lee J.K."/>
            <person name="Baek J.H."/>
            <person name="Jeon C.O."/>
        </authorList>
    </citation>
    <scope>NUCLEOTIDE SEQUENCE</scope>
    <source>
        <strain evidence="1">15G1-11</strain>
    </source>
</reference>
<dbReference type="RefSeq" id="WP_269127036.1">
    <property type="nucleotide sequence ID" value="NZ_JAPUBN010000019.1"/>
</dbReference>
<dbReference type="Proteomes" id="UP001149719">
    <property type="component" value="Unassembled WGS sequence"/>
</dbReference>
<name>A0ABT4JXL8_9GAMM</name>
<dbReference type="EMBL" id="JAPUBN010000019">
    <property type="protein sequence ID" value="MCZ2722971.1"/>
    <property type="molecule type" value="Genomic_DNA"/>
</dbReference>
<comment type="caution">
    <text evidence="1">The sequence shown here is derived from an EMBL/GenBank/DDBJ whole genome shotgun (WGS) entry which is preliminary data.</text>
</comment>
<organism evidence="1 2">
    <name type="scientific">Marinomonas phaeophyticola</name>
    <dbReference type="NCBI Taxonomy" id="3004091"/>
    <lineage>
        <taxon>Bacteria</taxon>
        <taxon>Pseudomonadati</taxon>
        <taxon>Pseudomonadota</taxon>
        <taxon>Gammaproteobacteria</taxon>
        <taxon>Oceanospirillales</taxon>
        <taxon>Oceanospirillaceae</taxon>
        <taxon>Marinomonas</taxon>
    </lineage>
</organism>
<sequence length="50" mass="5565">MQKRRSVFVFQERISVLDGFVGLKAGPTKSIHSSDDLFSILVGRLIRVGC</sequence>
<evidence type="ECO:0000313" key="1">
    <source>
        <dbReference type="EMBL" id="MCZ2722971.1"/>
    </source>
</evidence>
<evidence type="ECO:0000313" key="2">
    <source>
        <dbReference type="Proteomes" id="UP001149719"/>
    </source>
</evidence>